<gene>
    <name evidence="1" type="ORF">C5S46_02915</name>
</gene>
<reference evidence="1" key="1">
    <citation type="submission" date="2018-09" db="EMBL/GenBank/DDBJ databases">
        <title>A genomic encyclopedia of anaerobic methanotrophic archaea.</title>
        <authorList>
            <person name="Skennerton C.T."/>
            <person name="Chadwick G.L."/>
            <person name="Laso-Perez R."/>
            <person name="Leu A.O."/>
            <person name="Speth D.R."/>
            <person name="Yu H."/>
            <person name="Morgan-Lang C."/>
            <person name="Hatzenpichler R."/>
            <person name="Goudeau D."/>
            <person name="Malmstrom R."/>
            <person name="Woyke T."/>
            <person name="Hallam S."/>
            <person name="Tyson G.W."/>
            <person name="Wegener G."/>
            <person name="Boetius A."/>
            <person name="Orphan V.J."/>
        </authorList>
    </citation>
    <scope>NUCLEOTIDE SEQUENCE</scope>
    <source>
        <strain evidence="1">CONS3730D10UFb2</strain>
    </source>
</reference>
<accession>A0AC61SBT6</accession>
<dbReference type="EMBL" id="QYBA01000092">
    <property type="protein sequence ID" value="TKY92002.1"/>
    <property type="molecule type" value="Genomic_DNA"/>
</dbReference>
<sequence>MCIFQPGIAKAAQIYHSIMKIDQIPLHHLSQRIFHQMNGSGGKEVEPNLEEAYVYFMHEDDPDV</sequence>
<evidence type="ECO:0000313" key="1">
    <source>
        <dbReference type="EMBL" id="TKY92002.1"/>
    </source>
</evidence>
<dbReference type="Proteomes" id="UP000315423">
    <property type="component" value="Unassembled WGS sequence"/>
</dbReference>
<protein>
    <submittedName>
        <fullName evidence="1">Uncharacterized protein</fullName>
    </submittedName>
</protein>
<comment type="caution">
    <text evidence="1">The sequence shown here is derived from an EMBL/GenBank/DDBJ whole genome shotgun (WGS) entry which is preliminary data.</text>
</comment>
<name>A0AC61SBT6_9EURY</name>
<evidence type="ECO:0000313" key="2">
    <source>
        <dbReference type="Proteomes" id="UP000315423"/>
    </source>
</evidence>
<proteinExistence type="predicted"/>
<organism evidence="1 2">
    <name type="scientific">Candidatus Methanomarinus sp</name>
    <dbReference type="NCBI Taxonomy" id="3386244"/>
    <lineage>
        <taxon>Archaea</taxon>
        <taxon>Methanobacteriati</taxon>
        <taxon>Methanobacteriota</taxon>
        <taxon>Stenosarchaea group</taxon>
        <taxon>Methanomicrobia</taxon>
        <taxon>Methanosarcinales</taxon>
        <taxon>ANME-2 cluster</taxon>
        <taxon>Candidatus Methanocomedenaceae</taxon>
        <taxon>Candidatus Methanomarinus</taxon>
    </lineage>
</organism>